<gene>
    <name evidence="3" type="ORF">HNP73_002838</name>
</gene>
<name>A0A840SUS0_9RHOB</name>
<evidence type="ECO:0000313" key="4">
    <source>
        <dbReference type="Proteomes" id="UP000549457"/>
    </source>
</evidence>
<dbReference type="Proteomes" id="UP000549457">
    <property type="component" value="Unassembled WGS sequence"/>
</dbReference>
<feature type="transmembrane region" description="Helical" evidence="2">
    <location>
        <begin position="26"/>
        <end position="43"/>
    </location>
</feature>
<organism evidence="3 4">
    <name type="scientific">Amaricoccus macauensis</name>
    <dbReference type="NCBI Taxonomy" id="57001"/>
    <lineage>
        <taxon>Bacteria</taxon>
        <taxon>Pseudomonadati</taxon>
        <taxon>Pseudomonadota</taxon>
        <taxon>Alphaproteobacteria</taxon>
        <taxon>Rhodobacterales</taxon>
        <taxon>Paracoccaceae</taxon>
        <taxon>Amaricoccus</taxon>
    </lineage>
</organism>
<evidence type="ECO:0000256" key="2">
    <source>
        <dbReference type="SAM" id="Phobius"/>
    </source>
</evidence>
<dbReference type="EMBL" id="JACHFM010000003">
    <property type="protein sequence ID" value="MBB5222891.1"/>
    <property type="molecule type" value="Genomic_DNA"/>
</dbReference>
<reference evidence="3 4" key="1">
    <citation type="submission" date="2020-08" db="EMBL/GenBank/DDBJ databases">
        <title>Genomic Encyclopedia of Type Strains, Phase IV (KMG-IV): sequencing the most valuable type-strain genomes for metagenomic binning, comparative biology and taxonomic classification.</title>
        <authorList>
            <person name="Goeker M."/>
        </authorList>
    </citation>
    <scope>NUCLEOTIDE SEQUENCE [LARGE SCALE GENOMIC DNA]</scope>
    <source>
        <strain evidence="3 4">DSM 101730</strain>
    </source>
</reference>
<dbReference type="RefSeq" id="WP_184150829.1">
    <property type="nucleotide sequence ID" value="NZ_JACHFM010000003.1"/>
</dbReference>
<comment type="caution">
    <text evidence="3">The sequence shown here is derived from an EMBL/GenBank/DDBJ whole genome shotgun (WGS) entry which is preliminary data.</text>
</comment>
<evidence type="ECO:0000256" key="1">
    <source>
        <dbReference type="SAM" id="MobiDB-lite"/>
    </source>
</evidence>
<keyword evidence="4" id="KW-1185">Reference proteome</keyword>
<proteinExistence type="predicted"/>
<dbReference type="AlphaFoldDB" id="A0A840SUS0"/>
<keyword evidence="2" id="KW-0812">Transmembrane</keyword>
<evidence type="ECO:0000313" key="3">
    <source>
        <dbReference type="EMBL" id="MBB5222891.1"/>
    </source>
</evidence>
<feature type="region of interest" description="Disordered" evidence="1">
    <location>
        <begin position="106"/>
        <end position="125"/>
    </location>
</feature>
<sequence>MPIAILVLFLAGYGYALVVLPHLRLPLLVAGVVIGLGSAVYLWRQGPPEAERAAQRITAAELSFDQVDLARSGRGATLTGRVTNGSPLYRLREMSLDLRLRDCPTPETEPADCPTIGESSAISRPDAPPGQIRAFSAHFTFANVPPVAGTLRWDWAVTALRSTE</sequence>
<accession>A0A840SUS0</accession>
<keyword evidence="2" id="KW-1133">Transmembrane helix</keyword>
<keyword evidence="2" id="KW-0472">Membrane</keyword>
<protein>
    <submittedName>
        <fullName evidence="3">Uncharacterized protein</fullName>
    </submittedName>
</protein>